<sequence length="80" mass="8544">MCHRGVGRCVRLTMKDGSVHRGIIDRVTPNRVYLRPIGGGRNFGGHGFGWGWGWGWGAGAAAAGFAIGAIAALAFIPFFW</sequence>
<dbReference type="AlphaFoldDB" id="A0A372LA68"/>
<reference evidence="2 3" key="1">
    <citation type="submission" date="2018-08" db="EMBL/GenBank/DDBJ databases">
        <title>Bacillus chawlae sp. nov., Bacillus glennii sp. nov., and Bacillus saganii sp. nov. Isolated from the Vehicle Assembly Building at Kennedy Space Center where the Viking Spacecraft were Assembled.</title>
        <authorList>
            <person name="Seuylemezian A."/>
            <person name="Vaishampayan P."/>
        </authorList>
    </citation>
    <scope>NUCLEOTIDE SEQUENCE [LARGE SCALE GENOMIC DNA]</scope>
    <source>
        <strain evidence="2 3">V44-8</strain>
    </source>
</reference>
<accession>A0A372LA68</accession>
<protein>
    <submittedName>
        <fullName evidence="2">Uncharacterized protein</fullName>
    </submittedName>
</protein>
<gene>
    <name evidence="2" type="ORF">D0466_14880</name>
</gene>
<dbReference type="OrthoDB" id="2991597at2"/>
<keyword evidence="1" id="KW-1133">Transmembrane helix</keyword>
<keyword evidence="1" id="KW-0812">Transmembrane</keyword>
<dbReference type="EMBL" id="QVTD01000010">
    <property type="protein sequence ID" value="RFU62530.1"/>
    <property type="molecule type" value="Genomic_DNA"/>
</dbReference>
<proteinExistence type="predicted"/>
<keyword evidence="3" id="KW-1185">Reference proteome</keyword>
<dbReference type="Proteomes" id="UP000262939">
    <property type="component" value="Unassembled WGS sequence"/>
</dbReference>
<evidence type="ECO:0000313" key="2">
    <source>
        <dbReference type="EMBL" id="RFU62530.1"/>
    </source>
</evidence>
<evidence type="ECO:0000256" key="1">
    <source>
        <dbReference type="SAM" id="Phobius"/>
    </source>
</evidence>
<comment type="caution">
    <text evidence="2">The sequence shown here is derived from an EMBL/GenBank/DDBJ whole genome shotgun (WGS) entry which is preliminary data.</text>
</comment>
<evidence type="ECO:0000313" key="3">
    <source>
        <dbReference type="Proteomes" id="UP000262939"/>
    </source>
</evidence>
<name>A0A372LA68_9BACI</name>
<keyword evidence="1" id="KW-0472">Membrane</keyword>
<organism evidence="2 3">
    <name type="scientific">Peribacillus glennii</name>
    <dbReference type="NCBI Taxonomy" id="2303991"/>
    <lineage>
        <taxon>Bacteria</taxon>
        <taxon>Bacillati</taxon>
        <taxon>Bacillota</taxon>
        <taxon>Bacilli</taxon>
        <taxon>Bacillales</taxon>
        <taxon>Bacillaceae</taxon>
        <taxon>Peribacillus</taxon>
    </lineage>
</organism>
<feature type="transmembrane region" description="Helical" evidence="1">
    <location>
        <begin position="54"/>
        <end position="79"/>
    </location>
</feature>